<keyword evidence="2" id="KW-0808">Transferase</keyword>
<sequence>MNKQPHLCVSSEQVPERAIVCGDPARVDRLAALLDNTAYLAENREFRLLTGFFSGKPVIICSTGIGAPSAIIALEELVKCGVTSLIRVGSSGALQPYIRLGELVIADAAVRNEGASNAYIESRYPASADASLSCKMEQYVLRKSAVVYRGVVRSHDSFYTDSEDKICDYWSQKGVLAADMETSALLVVGRLRGIRVASVLNTVVTYQQNVQEGISEYVSAEAVTMAGEKRAAQAALHALTC</sequence>
<dbReference type="InterPro" id="IPR000845">
    <property type="entry name" value="Nucleoside_phosphorylase_d"/>
</dbReference>
<dbReference type="EMBL" id="NSIT01000183">
    <property type="protein sequence ID" value="PJE78435.1"/>
    <property type="molecule type" value="Genomic_DNA"/>
</dbReference>
<dbReference type="PANTHER" id="PTHR43691">
    <property type="entry name" value="URIDINE PHOSPHORYLASE"/>
    <property type="match status" value="1"/>
</dbReference>
<feature type="domain" description="Nucleoside phosphorylase" evidence="1">
    <location>
        <begin position="17"/>
        <end position="201"/>
    </location>
</feature>
<accession>A0A2H9T5D7</accession>
<evidence type="ECO:0000313" key="2">
    <source>
        <dbReference type="EMBL" id="PJE78435.1"/>
    </source>
</evidence>
<dbReference type="GO" id="GO:0005829">
    <property type="term" value="C:cytosol"/>
    <property type="evidence" value="ECO:0007669"/>
    <property type="project" value="TreeGrafter"/>
</dbReference>
<dbReference type="Gene3D" id="3.40.50.1580">
    <property type="entry name" value="Nucleoside phosphorylase domain"/>
    <property type="match status" value="1"/>
</dbReference>
<dbReference type="AlphaFoldDB" id="A0A2H9T5D7"/>
<keyword evidence="2" id="KW-0328">Glycosyltransferase</keyword>
<proteinExistence type="predicted"/>
<dbReference type="EC" id="2.4.2.3" evidence="2"/>
<dbReference type="PANTHER" id="PTHR43691:SF11">
    <property type="entry name" value="FI09636P-RELATED"/>
    <property type="match status" value="1"/>
</dbReference>
<comment type="caution">
    <text evidence="2">The sequence shown here is derived from an EMBL/GenBank/DDBJ whole genome shotgun (WGS) entry which is preliminary data.</text>
</comment>
<dbReference type="InterPro" id="IPR035994">
    <property type="entry name" value="Nucleoside_phosphorylase_sf"/>
</dbReference>
<gene>
    <name evidence="2" type="primary">udp_2</name>
    <name evidence="2" type="ORF">CI610_02627</name>
</gene>
<dbReference type="GO" id="GO:0009116">
    <property type="term" value="P:nucleoside metabolic process"/>
    <property type="evidence" value="ECO:0007669"/>
    <property type="project" value="InterPro"/>
</dbReference>
<protein>
    <submittedName>
        <fullName evidence="2">Uridine phosphorylase</fullName>
        <ecNumber evidence="2">2.4.2.3</ecNumber>
    </submittedName>
</protein>
<dbReference type="GO" id="GO:0004850">
    <property type="term" value="F:uridine phosphorylase activity"/>
    <property type="evidence" value="ECO:0007669"/>
    <property type="project" value="UniProtKB-EC"/>
</dbReference>
<name>A0A2H9T5D7_9ZZZZ</name>
<dbReference type="SUPFAM" id="SSF53167">
    <property type="entry name" value="Purine and uridine phosphorylases"/>
    <property type="match status" value="1"/>
</dbReference>
<dbReference type="Pfam" id="PF01048">
    <property type="entry name" value="PNP_UDP_1"/>
    <property type="match status" value="1"/>
</dbReference>
<evidence type="ECO:0000259" key="1">
    <source>
        <dbReference type="Pfam" id="PF01048"/>
    </source>
</evidence>
<organism evidence="2">
    <name type="scientific">invertebrate metagenome</name>
    <dbReference type="NCBI Taxonomy" id="1711999"/>
    <lineage>
        <taxon>unclassified sequences</taxon>
        <taxon>metagenomes</taxon>
        <taxon>organismal metagenomes</taxon>
    </lineage>
</organism>
<reference evidence="2" key="1">
    <citation type="journal article" date="2017" name="Appl. Environ. Microbiol.">
        <title>Molecular characterization of an Endozoicomonas-like organism causing infection in king scallop Pecten maximus L.</title>
        <authorList>
            <person name="Cano I."/>
            <person name="van Aerle R."/>
            <person name="Ross S."/>
            <person name="Verner-Jeffreys D.W."/>
            <person name="Paley R.K."/>
            <person name="Rimmer G."/>
            <person name="Ryder D."/>
            <person name="Hooper P."/>
            <person name="Stone D."/>
            <person name="Feist S.W."/>
        </authorList>
    </citation>
    <scope>NUCLEOTIDE SEQUENCE</scope>
</reference>
<dbReference type="CDD" id="cd17767">
    <property type="entry name" value="UP_EcUdp-like"/>
    <property type="match status" value="1"/>
</dbReference>